<dbReference type="PROSITE" id="PS00041">
    <property type="entry name" value="HTH_ARAC_FAMILY_1"/>
    <property type="match status" value="1"/>
</dbReference>
<keyword evidence="6" id="KW-0597">Phosphoprotein</keyword>
<dbReference type="InterPro" id="IPR018060">
    <property type="entry name" value="HTH_AraC"/>
</dbReference>
<feature type="modified residue" description="4-aspartylphosphate" evidence="6">
    <location>
        <position position="55"/>
    </location>
</feature>
<dbReference type="PROSITE" id="PS50110">
    <property type="entry name" value="RESPONSE_REGULATORY"/>
    <property type="match status" value="1"/>
</dbReference>
<evidence type="ECO:0000256" key="2">
    <source>
        <dbReference type="ARBA" id="ARBA00023015"/>
    </source>
</evidence>
<evidence type="ECO:0000256" key="1">
    <source>
        <dbReference type="ARBA" id="ARBA00018672"/>
    </source>
</evidence>
<dbReference type="Gene3D" id="1.10.10.60">
    <property type="entry name" value="Homeodomain-like"/>
    <property type="match status" value="2"/>
</dbReference>
<dbReference type="Pfam" id="PF12833">
    <property type="entry name" value="HTH_18"/>
    <property type="match status" value="1"/>
</dbReference>
<dbReference type="PRINTS" id="PR00032">
    <property type="entry name" value="HTHARAC"/>
</dbReference>
<proteinExistence type="predicted"/>
<dbReference type="OrthoDB" id="384217at2"/>
<dbReference type="Proteomes" id="UP000194903">
    <property type="component" value="Unassembled WGS sequence"/>
</dbReference>
<dbReference type="CDD" id="cd17536">
    <property type="entry name" value="REC_YesN-like"/>
    <property type="match status" value="1"/>
</dbReference>
<comment type="caution">
    <text evidence="9">The sequence shown here is derived from an EMBL/GenBank/DDBJ whole genome shotgun (WGS) entry which is preliminary data.</text>
</comment>
<dbReference type="RefSeq" id="WP_087020289.1">
    <property type="nucleotide sequence ID" value="NZ_NHOC01000007.1"/>
</dbReference>
<dbReference type="SMART" id="SM00448">
    <property type="entry name" value="REC"/>
    <property type="match status" value="1"/>
</dbReference>
<evidence type="ECO:0000256" key="5">
    <source>
        <dbReference type="ARBA" id="ARBA00024867"/>
    </source>
</evidence>
<reference evidence="9 10" key="1">
    <citation type="submission" date="2017-05" db="EMBL/GenBank/DDBJ databases">
        <title>Butyricicoccus porcorum sp. nov. a butyrate-producing bacterium from the swine intestinal tract.</title>
        <authorList>
            <person name="Trachsel J."/>
            <person name="Humphrey S."/>
            <person name="Allen H.K."/>
        </authorList>
    </citation>
    <scope>NUCLEOTIDE SEQUENCE [LARGE SCALE GENOMIC DNA]</scope>
    <source>
        <strain evidence="9">BB10</strain>
    </source>
</reference>
<keyword evidence="10" id="KW-1185">Reference proteome</keyword>
<evidence type="ECO:0000256" key="3">
    <source>
        <dbReference type="ARBA" id="ARBA00023125"/>
    </source>
</evidence>
<dbReference type="Pfam" id="PF00072">
    <property type="entry name" value="Response_reg"/>
    <property type="match status" value="1"/>
</dbReference>
<dbReference type="InterPro" id="IPR018062">
    <property type="entry name" value="HTH_AraC-typ_CS"/>
</dbReference>
<accession>A0A252F302</accession>
<dbReference type="GO" id="GO:0003700">
    <property type="term" value="F:DNA-binding transcription factor activity"/>
    <property type="evidence" value="ECO:0007669"/>
    <property type="project" value="InterPro"/>
</dbReference>
<gene>
    <name evidence="9" type="ORF">CBW42_09105</name>
</gene>
<protein>
    <recommendedName>
        <fullName evidence="1">Stage 0 sporulation protein A homolog</fullName>
    </recommendedName>
</protein>
<dbReference type="PROSITE" id="PS01124">
    <property type="entry name" value="HTH_ARAC_FAMILY_2"/>
    <property type="match status" value="1"/>
</dbReference>
<evidence type="ECO:0000313" key="9">
    <source>
        <dbReference type="EMBL" id="OUM20195.1"/>
    </source>
</evidence>
<dbReference type="SUPFAM" id="SSF46689">
    <property type="entry name" value="Homeodomain-like"/>
    <property type="match status" value="2"/>
</dbReference>
<dbReference type="PANTHER" id="PTHR43280:SF2">
    <property type="entry name" value="HTH-TYPE TRANSCRIPTIONAL REGULATOR EXSA"/>
    <property type="match status" value="1"/>
</dbReference>
<dbReference type="SMART" id="SM00342">
    <property type="entry name" value="HTH_ARAC"/>
    <property type="match status" value="1"/>
</dbReference>
<dbReference type="AlphaFoldDB" id="A0A252F302"/>
<dbReference type="PANTHER" id="PTHR43280">
    <property type="entry name" value="ARAC-FAMILY TRANSCRIPTIONAL REGULATOR"/>
    <property type="match status" value="1"/>
</dbReference>
<name>A0A252F302_9FIRM</name>
<evidence type="ECO:0000256" key="6">
    <source>
        <dbReference type="PROSITE-ProRule" id="PRU00169"/>
    </source>
</evidence>
<dbReference type="EMBL" id="NHOC01000007">
    <property type="protein sequence ID" value="OUM20195.1"/>
    <property type="molecule type" value="Genomic_DNA"/>
</dbReference>
<evidence type="ECO:0000259" key="8">
    <source>
        <dbReference type="PROSITE" id="PS50110"/>
    </source>
</evidence>
<keyword evidence="3" id="KW-0238">DNA-binding</keyword>
<feature type="domain" description="HTH araC/xylS-type" evidence="7">
    <location>
        <begin position="396"/>
        <end position="494"/>
    </location>
</feature>
<feature type="domain" description="Response regulatory" evidence="8">
    <location>
        <begin position="3"/>
        <end position="120"/>
    </location>
</feature>
<dbReference type="SUPFAM" id="SSF52172">
    <property type="entry name" value="CheY-like"/>
    <property type="match status" value="1"/>
</dbReference>
<evidence type="ECO:0000256" key="4">
    <source>
        <dbReference type="ARBA" id="ARBA00023163"/>
    </source>
</evidence>
<dbReference type="GO" id="GO:0043565">
    <property type="term" value="F:sequence-specific DNA binding"/>
    <property type="evidence" value="ECO:0007669"/>
    <property type="project" value="InterPro"/>
</dbReference>
<dbReference type="Gene3D" id="3.40.50.2300">
    <property type="match status" value="1"/>
</dbReference>
<evidence type="ECO:0000259" key="7">
    <source>
        <dbReference type="PROSITE" id="PS01124"/>
    </source>
</evidence>
<dbReference type="InterPro" id="IPR011006">
    <property type="entry name" value="CheY-like_superfamily"/>
</dbReference>
<keyword evidence="4" id="KW-0804">Transcription</keyword>
<keyword evidence="2" id="KW-0805">Transcription regulation</keyword>
<dbReference type="GO" id="GO:0000160">
    <property type="term" value="P:phosphorelay signal transduction system"/>
    <property type="evidence" value="ECO:0007669"/>
    <property type="project" value="InterPro"/>
</dbReference>
<dbReference type="InterPro" id="IPR009057">
    <property type="entry name" value="Homeodomain-like_sf"/>
</dbReference>
<dbReference type="InterPro" id="IPR020449">
    <property type="entry name" value="Tscrpt_reg_AraC-type_HTH"/>
</dbReference>
<organism evidence="9 10">
    <name type="scientific">Butyricicoccus porcorum</name>
    <dbReference type="NCBI Taxonomy" id="1945634"/>
    <lineage>
        <taxon>Bacteria</taxon>
        <taxon>Bacillati</taxon>
        <taxon>Bacillota</taxon>
        <taxon>Clostridia</taxon>
        <taxon>Eubacteriales</taxon>
        <taxon>Butyricicoccaceae</taxon>
        <taxon>Butyricicoccus</taxon>
    </lineage>
</organism>
<sequence length="498" mass="57235">MTKILLVDDDFLVRTFLSRLTDWEKHGYTLVGAAQDGEEALRMTEEYRPDIIITDISMPVMDGIELIRRLRQQENTACIVVLSCHDDFDYVREAMKLGANEYVLKNLLTEDTLLKLLVDLKKKIVSTSQGGLQFDAPEVERAYYLKLLQGSAPRPEDGFHTGAALAVLILDYETRVSAMELEQQKRFHSSFAQICREVCRNQSAVRCIHVQQGEYALLLDFSGISSVYERREKIQQYASAVVRYAERYLAVSVCVGTSRAENFNPKADECWQEAQEARNERFYSAQTVLYGWQIEPCGKEIPSAAQRFSEEVPKYMEKRDGGLLRQRWEEALAAFRAEHTEARLVQEWLRQTDRKAGIPQRTAPDMLDGFRGLERAYLTFREEILPQPDNYSSAVSRTIRYLQQNHTGEATLIEAAEQVHLNPAYLSHIFSKETGITFSEYLLSCRLGTAKELLVNTDDKIREVSVKSGFNDYRNFCKVFKKTVGETPQNYRKQCRTK</sequence>
<comment type="function">
    <text evidence="5">May play the central regulatory role in sporulation. It may be an element of the effector pathway responsible for the activation of sporulation genes in response to nutritional stress. Spo0A may act in concert with spo0H (a sigma factor) to control the expression of some genes that are critical to the sporulation process.</text>
</comment>
<evidence type="ECO:0000313" key="10">
    <source>
        <dbReference type="Proteomes" id="UP000194903"/>
    </source>
</evidence>
<dbReference type="InterPro" id="IPR001789">
    <property type="entry name" value="Sig_transdc_resp-reg_receiver"/>
</dbReference>